<dbReference type="CDD" id="cd04301">
    <property type="entry name" value="NAT_SF"/>
    <property type="match status" value="1"/>
</dbReference>
<dbReference type="RefSeq" id="WP_085620301.1">
    <property type="nucleotide sequence ID" value="NZ_JFKB01000012.1"/>
</dbReference>
<dbReference type="Pfam" id="PF00583">
    <property type="entry name" value="Acetyltransf_1"/>
    <property type="match status" value="1"/>
</dbReference>
<dbReference type="STRING" id="1293890.TALK_16235"/>
<sequence>MLIRAATQNDIPSILDIVFPVLRAGETYVMPTDMTKDDVISYWMGNDKETLVAEEDGKIVGTYYIRANQPGYGAHVANCGYMTAPEAAGRGIARRMCEDSLLRAKERGFKAMQFNFVMACNTAAVHLWPKLGFEIVGRLPGAYIHPVHGETDALIMYRKLPTTHP</sequence>
<dbReference type="InterPro" id="IPR052742">
    <property type="entry name" value="Mito_N-acetyltransferase"/>
</dbReference>
<proteinExistence type="predicted"/>
<dbReference type="PANTHER" id="PTHR43138">
    <property type="entry name" value="ACETYLTRANSFERASE, GNAT FAMILY"/>
    <property type="match status" value="1"/>
</dbReference>
<dbReference type="InterPro" id="IPR000182">
    <property type="entry name" value="GNAT_dom"/>
</dbReference>
<evidence type="ECO:0000259" key="1">
    <source>
        <dbReference type="PROSITE" id="PS51186"/>
    </source>
</evidence>
<dbReference type="AlphaFoldDB" id="A0A1Y2L8C3"/>
<reference evidence="2 3" key="1">
    <citation type="submission" date="2014-03" db="EMBL/GenBank/DDBJ databases">
        <title>The draft genome sequence of Thalassospira alkalitolerans JCM 18968.</title>
        <authorList>
            <person name="Lai Q."/>
            <person name="Shao Z."/>
        </authorList>
    </citation>
    <scope>NUCLEOTIDE SEQUENCE [LARGE SCALE GENOMIC DNA]</scope>
    <source>
        <strain evidence="2 3">JCM 18968</strain>
    </source>
</reference>
<dbReference type="PANTHER" id="PTHR43138:SF1">
    <property type="entry name" value="N-ACETYLTRANSFERASE ACA1"/>
    <property type="match status" value="1"/>
</dbReference>
<organism evidence="2 3">
    <name type="scientific">Thalassospira alkalitolerans</name>
    <dbReference type="NCBI Taxonomy" id="1293890"/>
    <lineage>
        <taxon>Bacteria</taxon>
        <taxon>Pseudomonadati</taxon>
        <taxon>Pseudomonadota</taxon>
        <taxon>Alphaproteobacteria</taxon>
        <taxon>Rhodospirillales</taxon>
        <taxon>Thalassospiraceae</taxon>
        <taxon>Thalassospira</taxon>
    </lineage>
</organism>
<dbReference type="PROSITE" id="PS51186">
    <property type="entry name" value="GNAT"/>
    <property type="match status" value="1"/>
</dbReference>
<dbReference type="OrthoDB" id="9788300at2"/>
<keyword evidence="2" id="KW-0808">Transferase</keyword>
<dbReference type="SUPFAM" id="SSF55729">
    <property type="entry name" value="Acyl-CoA N-acyltransferases (Nat)"/>
    <property type="match status" value="1"/>
</dbReference>
<dbReference type="Proteomes" id="UP000193396">
    <property type="component" value="Unassembled WGS sequence"/>
</dbReference>
<dbReference type="InterPro" id="IPR016181">
    <property type="entry name" value="Acyl_CoA_acyltransferase"/>
</dbReference>
<evidence type="ECO:0000313" key="2">
    <source>
        <dbReference type="EMBL" id="OSQ46257.1"/>
    </source>
</evidence>
<accession>A0A1Y2L8C3</accession>
<dbReference type="Gene3D" id="3.40.630.30">
    <property type="match status" value="1"/>
</dbReference>
<gene>
    <name evidence="2" type="ORF">TALK_16235</name>
</gene>
<evidence type="ECO:0000313" key="3">
    <source>
        <dbReference type="Proteomes" id="UP000193396"/>
    </source>
</evidence>
<protein>
    <submittedName>
        <fullName evidence="2">Acetyltransferase</fullName>
    </submittedName>
</protein>
<dbReference type="EMBL" id="JFKB01000012">
    <property type="protein sequence ID" value="OSQ46257.1"/>
    <property type="molecule type" value="Genomic_DNA"/>
</dbReference>
<name>A0A1Y2L8C3_9PROT</name>
<feature type="domain" description="N-acetyltransferase" evidence="1">
    <location>
        <begin position="1"/>
        <end position="161"/>
    </location>
</feature>
<dbReference type="GO" id="GO:0016747">
    <property type="term" value="F:acyltransferase activity, transferring groups other than amino-acyl groups"/>
    <property type="evidence" value="ECO:0007669"/>
    <property type="project" value="InterPro"/>
</dbReference>
<keyword evidence="3" id="KW-1185">Reference proteome</keyword>
<comment type="caution">
    <text evidence="2">The sequence shown here is derived from an EMBL/GenBank/DDBJ whole genome shotgun (WGS) entry which is preliminary data.</text>
</comment>